<accession>A0ACB8A5X3</accession>
<evidence type="ECO:0000313" key="2">
    <source>
        <dbReference type="Proteomes" id="UP000790377"/>
    </source>
</evidence>
<dbReference type="Proteomes" id="UP000790377">
    <property type="component" value="Unassembled WGS sequence"/>
</dbReference>
<name>A0ACB8A5X3_9AGAM</name>
<sequence>MYLVEFHHRCHPAPGPQHSISLSSSLALVRLEVEYIGHTAHAALSPWEGQNALDAAVLAYNNIALLRQQIKPTHRVHGIFEGKDWAPNIIPDNSKMYWYVRAQTTAEAEDTVKRVTACFEAAALASGCKVKITRGSTGNELRQNKALGDELADVVRKRYGAINYAWGISSASTDFGNISYSGFVTFNRRYTLNLVPLDDTELPGLHPGFSIPTIPDGGNHTLAFTDAARTEVSHDACMVVSKALAAVGLRVLTDAAFLEQVKQTFEEDKKTRGM</sequence>
<organism evidence="1 2">
    <name type="scientific">Hygrophoropsis aurantiaca</name>
    <dbReference type="NCBI Taxonomy" id="72124"/>
    <lineage>
        <taxon>Eukaryota</taxon>
        <taxon>Fungi</taxon>
        <taxon>Dikarya</taxon>
        <taxon>Basidiomycota</taxon>
        <taxon>Agaricomycotina</taxon>
        <taxon>Agaricomycetes</taxon>
        <taxon>Agaricomycetidae</taxon>
        <taxon>Boletales</taxon>
        <taxon>Coniophorineae</taxon>
        <taxon>Hygrophoropsidaceae</taxon>
        <taxon>Hygrophoropsis</taxon>
    </lineage>
</organism>
<proteinExistence type="predicted"/>
<dbReference type="EMBL" id="MU267826">
    <property type="protein sequence ID" value="KAH7908386.1"/>
    <property type="molecule type" value="Genomic_DNA"/>
</dbReference>
<protein>
    <submittedName>
        <fullName evidence="1">Peptidase M20, dimerization domain-containing protein</fullName>
    </submittedName>
</protein>
<gene>
    <name evidence="1" type="ORF">BJ138DRAFT_1091397</name>
</gene>
<evidence type="ECO:0000313" key="1">
    <source>
        <dbReference type="EMBL" id="KAH7908386.1"/>
    </source>
</evidence>
<keyword evidence="2" id="KW-1185">Reference proteome</keyword>
<reference evidence="1" key="1">
    <citation type="journal article" date="2021" name="New Phytol.">
        <title>Evolutionary innovations through gain and loss of genes in the ectomycorrhizal Boletales.</title>
        <authorList>
            <person name="Wu G."/>
            <person name="Miyauchi S."/>
            <person name="Morin E."/>
            <person name="Kuo A."/>
            <person name="Drula E."/>
            <person name="Varga T."/>
            <person name="Kohler A."/>
            <person name="Feng B."/>
            <person name="Cao Y."/>
            <person name="Lipzen A."/>
            <person name="Daum C."/>
            <person name="Hundley H."/>
            <person name="Pangilinan J."/>
            <person name="Johnson J."/>
            <person name="Barry K."/>
            <person name="LaButti K."/>
            <person name="Ng V."/>
            <person name="Ahrendt S."/>
            <person name="Min B."/>
            <person name="Choi I.G."/>
            <person name="Park H."/>
            <person name="Plett J.M."/>
            <person name="Magnuson J."/>
            <person name="Spatafora J.W."/>
            <person name="Nagy L.G."/>
            <person name="Henrissat B."/>
            <person name="Grigoriev I.V."/>
            <person name="Yang Z.L."/>
            <person name="Xu J."/>
            <person name="Martin F.M."/>
        </authorList>
    </citation>
    <scope>NUCLEOTIDE SEQUENCE</scope>
    <source>
        <strain evidence="1">ATCC 28755</strain>
    </source>
</reference>
<comment type="caution">
    <text evidence="1">The sequence shown here is derived from an EMBL/GenBank/DDBJ whole genome shotgun (WGS) entry which is preliminary data.</text>
</comment>